<protein>
    <recommendedName>
        <fullName evidence="11">Nucleoporin Nup88</fullName>
    </recommendedName>
</protein>
<evidence type="ECO:0000256" key="4">
    <source>
        <dbReference type="ARBA" id="ARBA00022927"/>
    </source>
</evidence>
<dbReference type="HOGENOM" id="CLU_017144_0_0_1"/>
<dbReference type="GO" id="GO:0017056">
    <property type="term" value="F:structural constituent of nuclear pore"/>
    <property type="evidence" value="ECO:0007669"/>
    <property type="project" value="InterPro"/>
</dbReference>
<keyword evidence="4" id="KW-0653">Protein transport</keyword>
<sequence length="712" mass="79194">MLSTNSLRNVLDGHKIFEQDPVPLGSPNEGGSEKVKQLLHIDGGNLFVWNESRSCLMTTNLRSSLDGNKSNIQTLCCQNAPLFEVNKITFNCTSSHLALVGTRGVTVLALPRRWGKEAEYEGGKPKIICRSSPVAERFFMSNISIQLIQASWYPSTSSQHPHLCLLTSDNMLRIYSATADTQTPIQTHKLNQVSDMNNTSLTASRASLLSISVLGETVVAFDFAPVIEHTPSTISNLRKKPEPISLQPIYLLQGNGDVLLLLTSLTDNKFSRGIFHGPLIMLPPAEDNYGVDSCSIIVMDTSPTTIAIATAAGKLHHCVALWVTDADDISVTSHHKGDLTPPTLYVYETVELELDLLDEDVPENHHIILHKDSTLLTRYHCSTSVGVHSVALPWLNKMDAFIRAVEDDRDHLGDLAHDDPCVVEHVLCTKPTLSASPCPIIGITIATDAIFGPTLLCLMADNHCTTVPLLNTFVPTSPPLLSEKGDNTITAPPPVPTQEPSFTEHIKSILKRDVSQPIIRSGSSRESTSERECLQVVTRATQVLRDEYMLKQKLARNAITKRVNLLSDLKLNQLDELHRLGDMKEVLTDNAEKIANDYEDCKERQESLMIRLEDVLKRTRDRDPVLSKSEVAMNKELRAMKEKLWQLDNRIKQLKIKQEYQADKLTSDHRKTGSVSSSSLHREKLKQILLEEGEKIHELIKKLNNLNAQAGL</sequence>
<keyword evidence="2" id="KW-0813">Transport</keyword>
<dbReference type="GO" id="GO:0006606">
    <property type="term" value="P:protein import into nucleus"/>
    <property type="evidence" value="ECO:0007669"/>
    <property type="project" value="TreeGrafter"/>
</dbReference>
<dbReference type="Pfam" id="PF10168">
    <property type="entry name" value="Nup88"/>
    <property type="match status" value="1"/>
</dbReference>
<keyword evidence="10" id="KW-1185">Reference proteome</keyword>
<evidence type="ECO:0000256" key="8">
    <source>
        <dbReference type="SAM" id="Coils"/>
    </source>
</evidence>
<evidence type="ECO:0000313" key="10">
    <source>
        <dbReference type="Proteomes" id="UP000007875"/>
    </source>
</evidence>
<keyword evidence="3" id="KW-0509">mRNA transport</keyword>
<evidence type="ECO:0000256" key="1">
    <source>
        <dbReference type="ARBA" id="ARBA00004567"/>
    </source>
</evidence>
<evidence type="ECO:0000256" key="7">
    <source>
        <dbReference type="ARBA" id="ARBA00023242"/>
    </source>
</evidence>
<dbReference type="GO" id="GO:0005643">
    <property type="term" value="C:nuclear pore"/>
    <property type="evidence" value="ECO:0007669"/>
    <property type="project" value="UniProtKB-SubCell"/>
</dbReference>
<evidence type="ECO:0000256" key="2">
    <source>
        <dbReference type="ARBA" id="ARBA00022448"/>
    </source>
</evidence>
<accession>H2YPL5</accession>
<dbReference type="PANTHER" id="PTHR13257:SF0">
    <property type="entry name" value="NUCLEAR PORE COMPLEX PROTEIN NUP88"/>
    <property type="match status" value="1"/>
</dbReference>
<dbReference type="InterPro" id="IPR037700">
    <property type="entry name" value="NUP88/NUP82"/>
</dbReference>
<evidence type="ECO:0000256" key="6">
    <source>
        <dbReference type="ARBA" id="ARBA00023132"/>
    </source>
</evidence>
<dbReference type="GO" id="GO:0000056">
    <property type="term" value="P:ribosomal small subunit export from nucleus"/>
    <property type="evidence" value="ECO:0007669"/>
    <property type="project" value="InterPro"/>
</dbReference>
<dbReference type="GO" id="GO:0006406">
    <property type="term" value="P:mRNA export from nucleus"/>
    <property type="evidence" value="ECO:0007669"/>
    <property type="project" value="TreeGrafter"/>
</dbReference>
<keyword evidence="5" id="KW-0811">Translocation</keyword>
<dbReference type="InParanoid" id="H2YPL5"/>
<keyword evidence="8" id="KW-0175">Coiled coil</keyword>
<dbReference type="PANTHER" id="PTHR13257">
    <property type="entry name" value="NUCLEOPORIN NUP84-RELATED"/>
    <property type="match status" value="1"/>
</dbReference>
<keyword evidence="6" id="KW-0906">Nuclear pore complex</keyword>
<dbReference type="eggNOG" id="KOG4460">
    <property type="taxonomic scope" value="Eukaryota"/>
</dbReference>
<dbReference type="InterPro" id="IPR019321">
    <property type="entry name" value="Nucleoporin_Nup88"/>
</dbReference>
<proteinExistence type="predicted"/>
<evidence type="ECO:0000313" key="9">
    <source>
        <dbReference type="Ensembl" id="ENSCSAVP00000007273.1"/>
    </source>
</evidence>
<dbReference type="Ensembl" id="ENSCSAVT00000007367.1">
    <property type="protein sequence ID" value="ENSCSAVP00000007273.1"/>
    <property type="gene ID" value="ENSCSAVG00000004343.1"/>
</dbReference>
<dbReference type="STRING" id="51511.ENSCSAVP00000007273"/>
<reference evidence="10" key="1">
    <citation type="submission" date="2003-08" db="EMBL/GenBank/DDBJ databases">
        <authorList>
            <person name="Birren B."/>
            <person name="Nusbaum C."/>
            <person name="Abebe A."/>
            <person name="Abouelleil A."/>
            <person name="Adekoya E."/>
            <person name="Ait-zahra M."/>
            <person name="Allen N."/>
            <person name="Allen T."/>
            <person name="An P."/>
            <person name="Anderson M."/>
            <person name="Anderson S."/>
            <person name="Arachchi H."/>
            <person name="Armbruster J."/>
            <person name="Bachantsang P."/>
            <person name="Baldwin J."/>
            <person name="Barry A."/>
            <person name="Bayul T."/>
            <person name="Blitshsteyn B."/>
            <person name="Bloom T."/>
            <person name="Blye J."/>
            <person name="Boguslavskiy L."/>
            <person name="Borowsky M."/>
            <person name="Boukhgalter B."/>
            <person name="Brunache A."/>
            <person name="Butler J."/>
            <person name="Calixte N."/>
            <person name="Calvo S."/>
            <person name="Camarata J."/>
            <person name="Campo K."/>
            <person name="Chang J."/>
            <person name="Cheshatsang Y."/>
            <person name="Citroen M."/>
            <person name="Collymore A."/>
            <person name="Considine T."/>
            <person name="Cook A."/>
            <person name="Cooke P."/>
            <person name="Corum B."/>
            <person name="Cuomo C."/>
            <person name="David R."/>
            <person name="Dawoe T."/>
            <person name="Degray S."/>
            <person name="Dodge S."/>
            <person name="Dooley K."/>
            <person name="Dorje P."/>
            <person name="Dorjee K."/>
            <person name="Dorris L."/>
            <person name="Duffey N."/>
            <person name="Dupes A."/>
            <person name="Elkins T."/>
            <person name="Engels R."/>
            <person name="Erickson J."/>
            <person name="Farina A."/>
            <person name="Faro S."/>
            <person name="Ferreira P."/>
            <person name="Fischer H."/>
            <person name="Fitzgerald M."/>
            <person name="Foley K."/>
            <person name="Gage D."/>
            <person name="Galagan J."/>
            <person name="Gearin G."/>
            <person name="Gnerre S."/>
            <person name="Gnirke A."/>
            <person name="Goyette A."/>
            <person name="Graham J."/>
            <person name="Grandbois E."/>
            <person name="Gyaltsen K."/>
            <person name="Hafez N."/>
            <person name="Hagopian D."/>
            <person name="Hagos B."/>
            <person name="Hall J."/>
            <person name="Hatcher B."/>
            <person name="Heller A."/>
            <person name="Higgins H."/>
            <person name="Honan T."/>
            <person name="Horn A."/>
            <person name="Houde N."/>
            <person name="Hughes L."/>
            <person name="Hulme W."/>
            <person name="Husby E."/>
            <person name="Iliev I."/>
            <person name="Jaffe D."/>
            <person name="Jones C."/>
            <person name="Kamal M."/>
            <person name="Kamat A."/>
            <person name="Kamvysselis M."/>
            <person name="Karlsson E."/>
            <person name="Kells C."/>
            <person name="Kieu A."/>
            <person name="Kisner P."/>
            <person name="Kodira C."/>
            <person name="Kulbokas E."/>
            <person name="Labutti K."/>
            <person name="Lama D."/>
            <person name="Landers T."/>
            <person name="Leger J."/>
            <person name="Levine S."/>
            <person name="Lewis D."/>
            <person name="Lewis T."/>
            <person name="Lindblad-toh K."/>
            <person name="Liu X."/>
            <person name="Lokyitsang T."/>
            <person name="Lokyitsang Y."/>
            <person name="Lucien O."/>
            <person name="Lui A."/>
            <person name="Ma L.J."/>
            <person name="Mabbitt R."/>
            <person name="Macdonald J."/>
            <person name="Maclean C."/>
            <person name="Major J."/>
            <person name="Manning J."/>
            <person name="Marabella R."/>
            <person name="Maru K."/>
            <person name="Matthews C."/>
            <person name="Mauceli E."/>
            <person name="Mccarthy M."/>
            <person name="Mcdonough S."/>
            <person name="Mcghee T."/>
            <person name="Meldrim J."/>
            <person name="Meneus L."/>
            <person name="Mesirov J."/>
            <person name="Mihalev A."/>
            <person name="Mihova T."/>
            <person name="Mikkelsen T."/>
            <person name="Mlenga V."/>
            <person name="Moru K."/>
            <person name="Mozes J."/>
            <person name="Mulrain L."/>
            <person name="Munson G."/>
            <person name="Naylor J."/>
            <person name="Newes C."/>
            <person name="Nguyen C."/>
            <person name="Nguyen N."/>
            <person name="Nguyen T."/>
            <person name="Nicol R."/>
            <person name="Nielsen C."/>
            <person name="Nizzari M."/>
            <person name="Norbu C."/>
            <person name="Norbu N."/>
            <person name="O'donnell P."/>
            <person name="Okoawo O."/>
            <person name="O'leary S."/>
            <person name="Omotosho B."/>
            <person name="O'neill K."/>
            <person name="Osman S."/>
            <person name="Parker S."/>
            <person name="Perrin D."/>
            <person name="Phunkhang P."/>
            <person name="Piqani B."/>
            <person name="Purcell S."/>
            <person name="Rachupka T."/>
            <person name="Ramasamy U."/>
            <person name="Rameau R."/>
            <person name="Ray V."/>
            <person name="Raymond C."/>
            <person name="Retta R."/>
            <person name="Richardson S."/>
            <person name="Rise C."/>
            <person name="Rodriguez J."/>
            <person name="Rogers J."/>
            <person name="Rogov P."/>
            <person name="Rutman M."/>
            <person name="Schupbach R."/>
            <person name="Seaman C."/>
            <person name="Settipalli S."/>
            <person name="Sharpe T."/>
            <person name="Sheridan J."/>
            <person name="Sherpa N."/>
            <person name="Shi J."/>
            <person name="Smirnov S."/>
            <person name="Smith C."/>
            <person name="Sougnez C."/>
            <person name="Spencer B."/>
            <person name="Stalker J."/>
            <person name="Stange-thomann N."/>
            <person name="Stavropoulos S."/>
            <person name="Stetson K."/>
            <person name="Stone C."/>
            <person name="Stone S."/>
            <person name="Stubbs M."/>
            <person name="Talamas J."/>
            <person name="Tchuinga P."/>
            <person name="Tenzing P."/>
            <person name="Tesfaye S."/>
            <person name="Theodore J."/>
            <person name="Thoulutsang Y."/>
            <person name="Topham K."/>
            <person name="Towey S."/>
            <person name="Tsamla T."/>
            <person name="Tsomo N."/>
            <person name="Vallee D."/>
            <person name="Vassiliev H."/>
            <person name="Venkataraman V."/>
            <person name="Vinson J."/>
            <person name="Vo A."/>
            <person name="Wade C."/>
            <person name="Wang S."/>
            <person name="Wangchuk T."/>
            <person name="Wangdi T."/>
            <person name="Whittaker C."/>
            <person name="Wilkinson J."/>
            <person name="Wu Y."/>
            <person name="Wyman D."/>
            <person name="Yadav S."/>
            <person name="Yang S."/>
            <person name="Yang X."/>
            <person name="Yeager S."/>
            <person name="Yee E."/>
            <person name="Young G."/>
            <person name="Zainoun J."/>
            <person name="Zembeck L."/>
            <person name="Zimmer A."/>
            <person name="Zody M."/>
            <person name="Lander E."/>
        </authorList>
    </citation>
    <scope>NUCLEOTIDE SEQUENCE [LARGE SCALE GENOMIC DNA]</scope>
</reference>
<organism evidence="9 10">
    <name type="scientific">Ciona savignyi</name>
    <name type="common">Pacific transparent sea squirt</name>
    <dbReference type="NCBI Taxonomy" id="51511"/>
    <lineage>
        <taxon>Eukaryota</taxon>
        <taxon>Metazoa</taxon>
        <taxon>Chordata</taxon>
        <taxon>Tunicata</taxon>
        <taxon>Ascidiacea</taxon>
        <taxon>Phlebobranchia</taxon>
        <taxon>Cionidae</taxon>
        <taxon>Ciona</taxon>
    </lineage>
</organism>
<keyword evidence="7" id="KW-0539">Nucleus</keyword>
<dbReference type="GO" id="GO:0000055">
    <property type="term" value="P:ribosomal large subunit export from nucleus"/>
    <property type="evidence" value="ECO:0007669"/>
    <property type="project" value="InterPro"/>
</dbReference>
<reference evidence="9" key="3">
    <citation type="submission" date="2025-09" db="UniProtKB">
        <authorList>
            <consortium name="Ensembl"/>
        </authorList>
    </citation>
    <scope>IDENTIFICATION</scope>
</reference>
<reference evidence="9" key="2">
    <citation type="submission" date="2025-08" db="UniProtKB">
        <authorList>
            <consortium name="Ensembl"/>
        </authorList>
    </citation>
    <scope>IDENTIFICATION</scope>
</reference>
<dbReference type="GeneTree" id="ENSGT00390000015063"/>
<name>H2YPL5_CIOSA</name>
<evidence type="ECO:0000256" key="5">
    <source>
        <dbReference type="ARBA" id="ARBA00023010"/>
    </source>
</evidence>
<dbReference type="OMA" id="AYSCPIH"/>
<dbReference type="AlphaFoldDB" id="H2YPL5"/>
<comment type="subcellular location">
    <subcellularLocation>
        <location evidence="1">Nucleus</location>
        <location evidence="1">Nuclear pore complex</location>
    </subcellularLocation>
</comment>
<evidence type="ECO:0008006" key="11">
    <source>
        <dbReference type="Google" id="ProtNLM"/>
    </source>
</evidence>
<dbReference type="Proteomes" id="UP000007875">
    <property type="component" value="Unassembled WGS sequence"/>
</dbReference>
<evidence type="ECO:0000256" key="3">
    <source>
        <dbReference type="ARBA" id="ARBA00022816"/>
    </source>
</evidence>
<feature type="coiled-coil region" evidence="8">
    <location>
        <begin position="584"/>
        <end position="657"/>
    </location>
</feature>